<dbReference type="Proteomes" id="UP000034805">
    <property type="component" value="Unassembled WGS sequence"/>
</dbReference>
<comment type="similarity">
    <text evidence="1">Belongs to the DMRT family.</text>
</comment>
<dbReference type="AlphaFoldDB" id="A0A0P7TUB4"/>
<dbReference type="GO" id="GO:0007281">
    <property type="term" value="P:germ cell development"/>
    <property type="evidence" value="ECO:0007669"/>
    <property type="project" value="TreeGrafter"/>
</dbReference>
<feature type="domain" description="DM" evidence="8">
    <location>
        <begin position="25"/>
        <end position="80"/>
    </location>
</feature>
<dbReference type="EMBL" id="JARO02017326">
    <property type="protein sequence ID" value="KPP57171.1"/>
    <property type="molecule type" value="Genomic_DNA"/>
</dbReference>
<dbReference type="STRING" id="113540.ENSSFOP00015071128"/>
<dbReference type="GO" id="GO:0007548">
    <property type="term" value="P:sex differentiation"/>
    <property type="evidence" value="ECO:0007669"/>
    <property type="project" value="TreeGrafter"/>
</dbReference>
<evidence type="ECO:0000256" key="3">
    <source>
        <dbReference type="ARBA" id="ARBA00022833"/>
    </source>
</evidence>
<proteinExistence type="inferred from homology"/>
<gene>
    <name evidence="9" type="ORF">Z043_125130</name>
</gene>
<sequence length="266" mass="28722">MPRFSKPENAPAEETVRKVQRKPKCSRCRNHGFVVTLKGHSGGCPFGLCRCWKCSLITQRTSIMASHRRMKKAHRLECRRASESREVRSRAGGGSGPDHAGGEAGPAVSSSSPVRTQSVTRMTPPQLEAPGGGGACSEVKVRRNPQTHSAAAGTDVGLGALGLGGSDATVTGREIPRWSPANPHFRVDSASAEVFQRKLYLGELMTVPVPVKPLTCYPDSYPILALLLNPPLAWPRGLGDLDLRFPQFQPYTVPNSIDTGPSHVRR</sequence>
<dbReference type="PANTHER" id="PTHR12322">
    <property type="entry name" value="DOUBLESEX AND MAB-3 RELATED TRANSCRIPTION FACTOR DMRT"/>
    <property type="match status" value="1"/>
</dbReference>
<comment type="subcellular location">
    <subcellularLocation>
        <location evidence="6">Nucleus</location>
    </subcellularLocation>
</comment>
<feature type="DNA-binding region" description="DM" evidence="6">
    <location>
        <begin position="25"/>
        <end position="80"/>
    </location>
</feature>
<evidence type="ECO:0000259" key="8">
    <source>
        <dbReference type="PROSITE" id="PS50809"/>
    </source>
</evidence>
<keyword evidence="2 6" id="KW-0479">Metal-binding</keyword>
<accession>A0A0P7TUB4</accession>
<dbReference type="PANTHER" id="PTHR12322:SF76">
    <property type="entry name" value="DOUBLESEX- AND MAB-3-RELATED TRANSCRIPTION FACTOR A2"/>
    <property type="match status" value="1"/>
</dbReference>
<dbReference type="Pfam" id="PF00751">
    <property type="entry name" value="DM"/>
    <property type="match status" value="1"/>
</dbReference>
<evidence type="ECO:0000256" key="6">
    <source>
        <dbReference type="PROSITE-ProRule" id="PRU00070"/>
    </source>
</evidence>
<dbReference type="SUPFAM" id="SSF82927">
    <property type="entry name" value="Cysteine-rich DNA binding domain, (DM domain)"/>
    <property type="match status" value="1"/>
</dbReference>
<reference evidence="9 10" key="1">
    <citation type="submission" date="2015-08" db="EMBL/GenBank/DDBJ databases">
        <title>The genome of the Asian arowana (Scleropages formosus).</title>
        <authorList>
            <person name="Tan M.H."/>
            <person name="Gan H.M."/>
            <person name="Croft L.J."/>
            <person name="Austin C.M."/>
        </authorList>
    </citation>
    <scope>NUCLEOTIDE SEQUENCE [LARGE SCALE GENOMIC DNA]</scope>
    <source>
        <strain evidence="9">Aro1</strain>
    </source>
</reference>
<evidence type="ECO:0000256" key="5">
    <source>
        <dbReference type="ARBA" id="ARBA00023242"/>
    </source>
</evidence>
<comment type="caution">
    <text evidence="9">The sequence shown here is derived from an EMBL/GenBank/DDBJ whole genome shotgun (WGS) entry which is preliminary data.</text>
</comment>
<dbReference type="PROSITE" id="PS50809">
    <property type="entry name" value="DM_2"/>
    <property type="match status" value="1"/>
</dbReference>
<organism evidence="9 10">
    <name type="scientific">Scleropages formosus</name>
    <name type="common">Asian bonytongue</name>
    <name type="synonym">Osteoglossum formosum</name>
    <dbReference type="NCBI Taxonomy" id="113540"/>
    <lineage>
        <taxon>Eukaryota</taxon>
        <taxon>Metazoa</taxon>
        <taxon>Chordata</taxon>
        <taxon>Craniata</taxon>
        <taxon>Vertebrata</taxon>
        <taxon>Euteleostomi</taxon>
        <taxon>Actinopterygii</taxon>
        <taxon>Neopterygii</taxon>
        <taxon>Teleostei</taxon>
        <taxon>Osteoglossocephala</taxon>
        <taxon>Osteoglossomorpha</taxon>
        <taxon>Osteoglossiformes</taxon>
        <taxon>Osteoglossidae</taxon>
        <taxon>Scleropages</taxon>
    </lineage>
</organism>
<feature type="compositionally biased region" description="Basic and acidic residues" evidence="7">
    <location>
        <begin position="75"/>
        <end position="89"/>
    </location>
</feature>
<feature type="compositionally biased region" description="Polar residues" evidence="7">
    <location>
        <begin position="108"/>
        <end position="123"/>
    </location>
</feature>
<feature type="region of interest" description="Disordered" evidence="7">
    <location>
        <begin position="68"/>
        <end position="139"/>
    </location>
</feature>
<dbReference type="InterPro" id="IPR036407">
    <property type="entry name" value="DM_DNA-bd_sf"/>
</dbReference>
<protein>
    <recommendedName>
        <fullName evidence="8">DM domain-containing protein</fullName>
    </recommendedName>
</protein>
<dbReference type="FunFam" id="4.10.1040.10:FF:000001">
    <property type="entry name" value="doublesex- and mab-3-related transcription factor 1"/>
    <property type="match status" value="1"/>
</dbReference>
<evidence type="ECO:0000313" key="9">
    <source>
        <dbReference type="EMBL" id="KPP57171.1"/>
    </source>
</evidence>
<dbReference type="SMART" id="SM00301">
    <property type="entry name" value="DM"/>
    <property type="match status" value="1"/>
</dbReference>
<dbReference type="GO" id="GO:0000981">
    <property type="term" value="F:DNA-binding transcription factor activity, RNA polymerase II-specific"/>
    <property type="evidence" value="ECO:0007669"/>
    <property type="project" value="TreeGrafter"/>
</dbReference>
<dbReference type="GO" id="GO:0046872">
    <property type="term" value="F:metal ion binding"/>
    <property type="evidence" value="ECO:0007669"/>
    <property type="project" value="UniProtKB-KW"/>
</dbReference>
<dbReference type="InterPro" id="IPR026607">
    <property type="entry name" value="DMRT"/>
</dbReference>
<keyword evidence="5 6" id="KW-0539">Nucleus</keyword>
<evidence type="ECO:0000256" key="4">
    <source>
        <dbReference type="ARBA" id="ARBA00023125"/>
    </source>
</evidence>
<dbReference type="GO" id="GO:0000978">
    <property type="term" value="F:RNA polymerase II cis-regulatory region sequence-specific DNA binding"/>
    <property type="evidence" value="ECO:0007669"/>
    <property type="project" value="TreeGrafter"/>
</dbReference>
<keyword evidence="3 6" id="KW-0862">Zinc</keyword>
<dbReference type="InterPro" id="IPR001275">
    <property type="entry name" value="DM_DNA-bd"/>
</dbReference>
<evidence type="ECO:0000313" key="10">
    <source>
        <dbReference type="Proteomes" id="UP000034805"/>
    </source>
</evidence>
<evidence type="ECO:0000256" key="7">
    <source>
        <dbReference type="SAM" id="MobiDB-lite"/>
    </source>
</evidence>
<keyword evidence="4 6" id="KW-0238">DNA-binding</keyword>
<evidence type="ECO:0000256" key="1">
    <source>
        <dbReference type="ARBA" id="ARBA00006834"/>
    </source>
</evidence>
<evidence type="ECO:0000256" key="2">
    <source>
        <dbReference type="ARBA" id="ARBA00022723"/>
    </source>
</evidence>
<name>A0A0P7TUB4_SCLFO</name>
<dbReference type="PROSITE" id="PS40000">
    <property type="entry name" value="DM_1"/>
    <property type="match status" value="1"/>
</dbReference>
<dbReference type="GO" id="GO:0005634">
    <property type="term" value="C:nucleus"/>
    <property type="evidence" value="ECO:0007669"/>
    <property type="project" value="UniProtKB-SubCell"/>
</dbReference>
<dbReference type="Gene3D" id="4.10.1040.10">
    <property type="entry name" value="DM DNA-binding domain"/>
    <property type="match status" value="1"/>
</dbReference>